<dbReference type="RefSeq" id="WP_110379100.1">
    <property type="nucleotide sequence ID" value="NZ_CP029288.2"/>
</dbReference>
<dbReference type="AlphaFoldDB" id="A0A2U9IJL6"/>
<dbReference type="Proteomes" id="UP000248410">
    <property type="component" value="Chromosome"/>
</dbReference>
<accession>A0A2U9IJL6</accession>
<proteinExistence type="predicted"/>
<dbReference type="GeneID" id="36836444"/>
<reference evidence="1 2" key="1">
    <citation type="submission" date="2018-05" db="EMBL/GenBank/DDBJ databases">
        <title>Complete Genome Sequences of Extremely Thermoacidophilic, Metal-Mobilizing Type-Strain Members of the Archaeal Family Sulfolobaceae: Acidianus brierleyi DSM-1651T, Acidianus sulfidivorans DSM-18786T, Metallosphaera hakonensis DSM-7519T, and Metallosphaera prunae DSM-10039T.</title>
        <authorList>
            <person name="Counts J.A."/>
            <person name="Kelly R.M."/>
        </authorList>
    </citation>
    <scope>NUCLEOTIDE SEQUENCE [LARGE SCALE GENOMIC DNA]</scope>
    <source>
        <strain evidence="1 2">JP7</strain>
    </source>
</reference>
<gene>
    <name evidence="1" type="ORF">DFR86_00705</name>
</gene>
<name>A0A2U9IJL6_9CREN</name>
<organism evidence="1 2">
    <name type="scientific">Acidianus sulfidivorans JP7</name>
    <dbReference type="NCBI Taxonomy" id="619593"/>
    <lineage>
        <taxon>Archaea</taxon>
        <taxon>Thermoproteota</taxon>
        <taxon>Thermoprotei</taxon>
        <taxon>Sulfolobales</taxon>
        <taxon>Sulfolobaceae</taxon>
        <taxon>Acidianus</taxon>
    </lineage>
</organism>
<dbReference type="EMBL" id="CP029288">
    <property type="protein sequence ID" value="AWR96210.1"/>
    <property type="molecule type" value="Genomic_DNA"/>
</dbReference>
<dbReference type="KEGG" id="asul:DFR86_00705"/>
<evidence type="ECO:0000313" key="1">
    <source>
        <dbReference type="EMBL" id="AWR96210.1"/>
    </source>
</evidence>
<protein>
    <submittedName>
        <fullName evidence="1">Uncharacterized protein</fullName>
    </submittedName>
</protein>
<sequence length="83" mass="9496">MLRLWHDVVFVGKVVGVIEYASISNRVSVATRRFELMKTPSSMIGTFSLKHIRGLKAYTLIINIKVDILFIPRAKIPVRAERK</sequence>
<evidence type="ECO:0000313" key="2">
    <source>
        <dbReference type="Proteomes" id="UP000248410"/>
    </source>
</evidence>
<keyword evidence="2" id="KW-1185">Reference proteome</keyword>